<keyword evidence="3" id="KW-0028">Amino-acid biosynthesis</keyword>
<dbReference type="Proteomes" id="UP000477849">
    <property type="component" value="Unassembled WGS sequence"/>
</dbReference>
<organism evidence="7 8">
    <name type="scientific">Rhizobium daejeonense</name>
    <dbReference type="NCBI Taxonomy" id="240521"/>
    <lineage>
        <taxon>Bacteria</taxon>
        <taxon>Pseudomonadati</taxon>
        <taxon>Pseudomonadota</taxon>
        <taxon>Alphaproteobacteria</taxon>
        <taxon>Hyphomicrobiales</taxon>
        <taxon>Rhizobiaceae</taxon>
        <taxon>Rhizobium/Agrobacterium group</taxon>
        <taxon>Rhizobium</taxon>
    </lineage>
</organism>
<evidence type="ECO:0000256" key="2">
    <source>
        <dbReference type="ARBA" id="ARBA00008954"/>
    </source>
</evidence>
<dbReference type="Pfam" id="PF00202">
    <property type="entry name" value="Aminotran_3"/>
    <property type="match status" value="1"/>
</dbReference>
<dbReference type="GO" id="GO:0008483">
    <property type="term" value="F:transaminase activity"/>
    <property type="evidence" value="ECO:0007669"/>
    <property type="project" value="UniProtKB-KW"/>
</dbReference>
<evidence type="ECO:0000256" key="4">
    <source>
        <dbReference type="ARBA" id="ARBA00022576"/>
    </source>
</evidence>
<evidence type="ECO:0000256" key="1">
    <source>
        <dbReference type="ARBA" id="ARBA00001933"/>
    </source>
</evidence>
<evidence type="ECO:0000313" key="7">
    <source>
        <dbReference type="EMBL" id="NGO62205.1"/>
    </source>
</evidence>
<dbReference type="SUPFAM" id="SSF53383">
    <property type="entry name" value="PLP-dependent transferases"/>
    <property type="match status" value="1"/>
</dbReference>
<keyword evidence="3" id="KW-0055">Arginine biosynthesis</keyword>
<dbReference type="PANTHER" id="PTHR43094:SF1">
    <property type="entry name" value="AMINOTRANSFERASE CLASS-III"/>
    <property type="match status" value="1"/>
</dbReference>
<comment type="caution">
    <text evidence="7">The sequence shown here is derived from an EMBL/GenBank/DDBJ whole genome shotgun (WGS) entry which is preliminary data.</text>
</comment>
<dbReference type="GO" id="GO:0005829">
    <property type="term" value="C:cytosol"/>
    <property type="evidence" value="ECO:0007669"/>
    <property type="project" value="TreeGrafter"/>
</dbReference>
<comment type="similarity">
    <text evidence="2 6">Belongs to the class-III pyridoxal-phosphate-dependent aminotransferase family.</text>
</comment>
<sequence>MSSLNTNSTGSSYGVLALPKIAYGRGSYLYDTDGKRYLDGSGGPAVYCLGHAHPEVTEAVKAQLDRVAHGYRYLFISDAMEELTEIIRRNTDGYFGNIVFVTSGSEAVESCLKIALQYHTARGEKSRRRFISRRRSWHGNTLGALSVSDFKTRREAFEGSLLDVSFVSSANTYRLPEGVNAEGLVTYLANELEEEILKIGADKVAAFIFEPVVGAAGGVVPAPEGYAKAVADVCRRHGVLLISDEVMCGSGRTGTWRALAEDGVVPDIMSIAKGLAAGYQPLGAALYSDHVHETLMAAHGGAMTGHTFTGHTSACAAGVAVQKIVTRDGLLDRVLARGAILQRELRAALSDVGEVGDVRGRGFFIGLEMVADPVSKEPFPAYASLHAAIGRRAFEAGLICYPCTGNVGGVAGDTVILAPPYNASEEELGEIISILSRAIRDSVAEVRRTVTSR</sequence>
<dbReference type="CDD" id="cd00610">
    <property type="entry name" value="OAT_like"/>
    <property type="match status" value="1"/>
</dbReference>
<evidence type="ECO:0000313" key="8">
    <source>
        <dbReference type="Proteomes" id="UP000477849"/>
    </source>
</evidence>
<keyword evidence="8" id="KW-1185">Reference proteome</keyword>
<dbReference type="RefSeq" id="WP_163900838.1">
    <property type="nucleotide sequence ID" value="NZ_CP048427.1"/>
</dbReference>
<proteinExistence type="inferred from homology"/>
<dbReference type="AlphaFoldDB" id="A0A6M1RTI3"/>
<reference evidence="7 8" key="1">
    <citation type="submission" date="2020-02" db="EMBL/GenBank/DDBJ databases">
        <title>Genome sequence of the type strain CCBAU10050 of Rhizobium daejeonense.</title>
        <authorList>
            <person name="Gao J."/>
            <person name="Sun J."/>
        </authorList>
    </citation>
    <scope>NUCLEOTIDE SEQUENCE [LARGE SCALE GENOMIC DNA]</scope>
    <source>
        <strain evidence="7 8">CCBAU10050</strain>
    </source>
</reference>
<dbReference type="NCBIfam" id="NF005685">
    <property type="entry name" value="PRK07483.1"/>
    <property type="match status" value="1"/>
</dbReference>
<keyword evidence="5 6" id="KW-0663">Pyridoxal phosphate</keyword>
<dbReference type="InterPro" id="IPR015421">
    <property type="entry name" value="PyrdxlP-dep_Trfase_major"/>
</dbReference>
<evidence type="ECO:0000256" key="6">
    <source>
        <dbReference type="RuleBase" id="RU003560"/>
    </source>
</evidence>
<keyword evidence="4 7" id="KW-0032">Aminotransferase</keyword>
<dbReference type="Gene3D" id="3.40.640.10">
    <property type="entry name" value="Type I PLP-dependent aspartate aminotransferase-like (Major domain)"/>
    <property type="match status" value="1"/>
</dbReference>
<comment type="cofactor">
    <cofactor evidence="1">
        <name>pyridoxal 5'-phosphate</name>
        <dbReference type="ChEBI" id="CHEBI:597326"/>
    </cofactor>
</comment>
<name>A0A6M1RTI3_9HYPH</name>
<evidence type="ECO:0000256" key="3">
    <source>
        <dbReference type="ARBA" id="ARBA00022571"/>
    </source>
</evidence>
<keyword evidence="7" id="KW-0808">Transferase</keyword>
<dbReference type="InterPro" id="IPR005814">
    <property type="entry name" value="Aminotrans_3"/>
</dbReference>
<accession>A0A6M1RTI3</accession>
<dbReference type="PANTHER" id="PTHR43094">
    <property type="entry name" value="AMINOTRANSFERASE"/>
    <property type="match status" value="1"/>
</dbReference>
<dbReference type="EMBL" id="JAAKZH010000001">
    <property type="protein sequence ID" value="NGO62205.1"/>
    <property type="molecule type" value="Genomic_DNA"/>
</dbReference>
<dbReference type="GO" id="GO:0006526">
    <property type="term" value="P:L-arginine biosynthetic process"/>
    <property type="evidence" value="ECO:0007669"/>
    <property type="project" value="UniProtKB-KW"/>
</dbReference>
<protein>
    <submittedName>
        <fullName evidence="7">Aspartate aminotransferase family protein</fullName>
    </submittedName>
</protein>
<dbReference type="FunFam" id="3.40.640.10:FF:000004">
    <property type="entry name" value="Acetylornithine aminotransferase"/>
    <property type="match status" value="1"/>
</dbReference>
<dbReference type="GO" id="GO:0030170">
    <property type="term" value="F:pyridoxal phosphate binding"/>
    <property type="evidence" value="ECO:0007669"/>
    <property type="project" value="InterPro"/>
</dbReference>
<evidence type="ECO:0000256" key="5">
    <source>
        <dbReference type="ARBA" id="ARBA00022898"/>
    </source>
</evidence>
<dbReference type="InterPro" id="IPR015424">
    <property type="entry name" value="PyrdxlP-dep_Trfase"/>
</dbReference>
<dbReference type="InterPro" id="IPR015422">
    <property type="entry name" value="PyrdxlP-dep_Trfase_small"/>
</dbReference>
<dbReference type="Gene3D" id="3.90.1150.10">
    <property type="entry name" value="Aspartate Aminotransferase, domain 1"/>
    <property type="match status" value="1"/>
</dbReference>
<gene>
    <name evidence="7" type="ORF">G6N76_00850</name>
</gene>